<dbReference type="GO" id="GO:0005992">
    <property type="term" value="P:trehalose biosynthetic process"/>
    <property type="evidence" value="ECO:0007669"/>
    <property type="project" value="TreeGrafter"/>
</dbReference>
<accession>A0A367YY26</accession>
<reference evidence="2 3" key="1">
    <citation type="submission" date="2018-07" db="EMBL/GenBank/DDBJ databases">
        <title>Desertimonas flava gen. nov. sp. nov.</title>
        <authorList>
            <person name="Liu S."/>
        </authorList>
    </citation>
    <scope>NUCLEOTIDE SEQUENCE [LARGE SCALE GENOMIC DNA]</scope>
    <source>
        <strain evidence="2 3">16Sb5-5</strain>
    </source>
</reference>
<gene>
    <name evidence="2" type="primary">treY</name>
    <name evidence="2" type="ORF">DT076_09865</name>
</gene>
<dbReference type="GO" id="GO:0047470">
    <property type="term" value="F:(1,4)-alpha-D-glucan 1-alpha-D-glucosylmutase activity"/>
    <property type="evidence" value="ECO:0007669"/>
    <property type="project" value="TreeGrafter"/>
</dbReference>
<dbReference type="Pfam" id="PF00128">
    <property type="entry name" value="Alpha-amylase"/>
    <property type="match status" value="1"/>
</dbReference>
<organism evidence="2 3">
    <name type="scientific">Desertihabitans brevis</name>
    <dbReference type="NCBI Taxonomy" id="2268447"/>
    <lineage>
        <taxon>Bacteria</taxon>
        <taxon>Bacillati</taxon>
        <taxon>Actinomycetota</taxon>
        <taxon>Actinomycetes</taxon>
        <taxon>Propionibacteriales</taxon>
        <taxon>Propionibacteriaceae</taxon>
        <taxon>Desertihabitans</taxon>
    </lineage>
</organism>
<dbReference type="Gene3D" id="1.10.150.200">
    <property type="entry name" value="Maltooligosyl trehalose synthase, domain 3"/>
    <property type="match status" value="1"/>
</dbReference>
<evidence type="ECO:0000259" key="1">
    <source>
        <dbReference type="SMART" id="SM00642"/>
    </source>
</evidence>
<dbReference type="PANTHER" id="PTHR10357">
    <property type="entry name" value="ALPHA-AMYLASE FAMILY MEMBER"/>
    <property type="match status" value="1"/>
</dbReference>
<dbReference type="InterPro" id="IPR006047">
    <property type="entry name" value="GH13_cat_dom"/>
</dbReference>
<dbReference type="SMART" id="SM00642">
    <property type="entry name" value="Aamy"/>
    <property type="match status" value="1"/>
</dbReference>
<dbReference type="GO" id="GO:0030980">
    <property type="term" value="P:alpha-glucan catabolic process"/>
    <property type="evidence" value="ECO:0007669"/>
    <property type="project" value="TreeGrafter"/>
</dbReference>
<dbReference type="NCBIfam" id="TIGR02401">
    <property type="entry name" value="trehalose_TreY"/>
    <property type="match status" value="1"/>
</dbReference>
<dbReference type="PANTHER" id="PTHR10357:SF216">
    <property type="entry name" value="MALTOOLIGOSYL TREHALOSE SYNTHASE-RELATED"/>
    <property type="match status" value="1"/>
</dbReference>
<dbReference type="SUPFAM" id="SSF51445">
    <property type="entry name" value="(Trans)glycosidases"/>
    <property type="match status" value="1"/>
</dbReference>
<dbReference type="InterPro" id="IPR013797">
    <property type="entry name" value="Maltooligo_trehalose_synth_4"/>
</dbReference>
<feature type="domain" description="Glycosyl hydrolase family 13 catalytic" evidence="1">
    <location>
        <begin position="2"/>
        <end position="651"/>
    </location>
</feature>
<dbReference type="CDD" id="cd11336">
    <property type="entry name" value="AmyAc_MTSase"/>
    <property type="match status" value="1"/>
</dbReference>
<dbReference type="InterPro" id="IPR017853">
    <property type="entry name" value="GH"/>
</dbReference>
<comment type="caution">
    <text evidence="2">The sequence shown here is derived from an EMBL/GenBank/DDBJ whole genome shotgun (WGS) entry which is preliminary data.</text>
</comment>
<dbReference type="InterPro" id="IPR012767">
    <property type="entry name" value="Trehalose_TreY"/>
</dbReference>
<dbReference type="Proteomes" id="UP000252770">
    <property type="component" value="Unassembled WGS sequence"/>
</dbReference>
<protein>
    <submittedName>
        <fullName evidence="2">Malto-oligosyltrehalose synthase</fullName>
    </submittedName>
</protein>
<proteinExistence type="predicted"/>
<dbReference type="RefSeq" id="WP_114126599.1">
    <property type="nucleotide sequence ID" value="NZ_QOUI01000005.1"/>
</dbReference>
<dbReference type="Gene3D" id="1.10.10.470">
    <property type="entry name" value="Maltooligosyl trehalose synthase, domain 4"/>
    <property type="match status" value="1"/>
</dbReference>
<evidence type="ECO:0000313" key="2">
    <source>
        <dbReference type="EMBL" id="RCK69841.1"/>
    </source>
</evidence>
<sequence length="762" mass="83379">MTSIPSSTYRLQIRAGFTLDDAAALVDYLADLGVGALYLSPLLSSTDGSDHGYDVTDPTTLDVPRGGEEGWARLVEAAHAAGLGLVLDIVPNHLGVAAPAENPAWWSVLAEGEASAYASWFDIEWANAPLRIPVLGDEVGPDELEVVAVDGGHEVRYHEHRFPVAAGTYREGDSVEDVLARQHYRLVGWRTAATELNYRRFFAVADLAGLRVEDEDVFEATHARVRQMVADGQLTGIRVDHPDGLVDPAQYFERLRALAPEAWLVAEKILEPGEELPDWPVEGTSGYDAMTEVNQVFVHPGQEEAFTTLYADLTGDRRTMHEAVLEGKRHVVDTLFGSELSRLARLVPDVPAEQVRAALGELAVRFDVYRSYLPDGAERLDAALEAAGGDAAVAETLARLSPRLHDPSDELARRFQQLSGAVMAKGTEDTAYYRQARFVALNEVGGNPDSFGLSPAEFHAAQQHRQERLPHSMTSLSTHDTKRGEDVRARLAVLSEVPYAWERFARHFLEHSGLPRDQVADRAFGYFLAQTLVGAGPIERERLHAYAEKAMREASASTSWGSPDETFERTVHTAVDRALDEPALADDLARLLSVVEQPGWSNALGQKLVQLTMPGVPDVYQGTELWEDSLVDPDNRRPVDFAARRALLAEDRPPVVDGSGAAKLRVVRETLRLRRERPELFGSYTPLTAEGPAADHLLAFDRGGATTCVTRLPLTLAEAGGWRGTTLEVGDVVDVLSGHEHSGTVAADDLFHTLPVALLVRR</sequence>
<keyword evidence="3" id="KW-1185">Reference proteome</keyword>
<dbReference type="AlphaFoldDB" id="A0A367YY26"/>
<name>A0A367YY26_9ACTN</name>
<dbReference type="Gene3D" id="3.20.20.80">
    <property type="entry name" value="Glycosidases"/>
    <property type="match status" value="1"/>
</dbReference>
<dbReference type="Gene3D" id="3.30.1590.10">
    <property type="entry name" value="Maltooligosyl trehalose synthase, domain 2"/>
    <property type="match status" value="1"/>
</dbReference>
<evidence type="ECO:0000313" key="3">
    <source>
        <dbReference type="Proteomes" id="UP000252770"/>
    </source>
</evidence>
<dbReference type="EMBL" id="QOUI01000005">
    <property type="protein sequence ID" value="RCK69841.1"/>
    <property type="molecule type" value="Genomic_DNA"/>
</dbReference>